<sequence>MNVFVVSIKVRVNSPKLVTCLHEEIDSFVQFIRHSIESVTAPRFYSPPPVSLLTHYGTPLLNAKILSKEETVMAAVRLRNPMGNLADAAWGEYWERMREEVADSVSEIVLKACSLISRPQYMPQMPARSEVTSIFDTSFLECQPYLFRVVKHPLDSGQNTESTLMTIGASAVKKMLRDTFLS</sequence>
<name>A0A498S9W8_ACAVI</name>
<gene>
    <name evidence="1" type="ORF">NAV_LOCUS5001</name>
</gene>
<dbReference type="AlphaFoldDB" id="A0A498S9W8"/>
<dbReference type="OrthoDB" id="10259639at2759"/>
<proteinExistence type="predicted"/>
<evidence type="ECO:0000313" key="1">
    <source>
        <dbReference type="EMBL" id="VBB30210.1"/>
    </source>
</evidence>
<reference evidence="1 2" key="1">
    <citation type="submission" date="2018-08" db="EMBL/GenBank/DDBJ databases">
        <authorList>
            <person name="Laetsch R D."/>
            <person name="Stevens L."/>
            <person name="Kumar S."/>
            <person name="Blaxter L. M."/>
        </authorList>
    </citation>
    <scope>NUCLEOTIDE SEQUENCE [LARGE SCALE GENOMIC DNA]</scope>
</reference>
<dbReference type="STRING" id="6277.A0A498S9W8"/>
<keyword evidence="2" id="KW-1185">Reference proteome</keyword>
<dbReference type="Proteomes" id="UP000276991">
    <property type="component" value="Unassembled WGS sequence"/>
</dbReference>
<protein>
    <submittedName>
        <fullName evidence="1">Uncharacterized protein</fullName>
    </submittedName>
</protein>
<organism evidence="1 2">
    <name type="scientific">Acanthocheilonema viteae</name>
    <name type="common">Filarial nematode worm</name>
    <name type="synonym">Dipetalonema viteae</name>
    <dbReference type="NCBI Taxonomy" id="6277"/>
    <lineage>
        <taxon>Eukaryota</taxon>
        <taxon>Metazoa</taxon>
        <taxon>Ecdysozoa</taxon>
        <taxon>Nematoda</taxon>
        <taxon>Chromadorea</taxon>
        <taxon>Rhabditida</taxon>
        <taxon>Spirurina</taxon>
        <taxon>Spiruromorpha</taxon>
        <taxon>Filarioidea</taxon>
        <taxon>Onchocercidae</taxon>
        <taxon>Acanthocheilonema</taxon>
    </lineage>
</organism>
<accession>A0A498S9W8</accession>
<dbReference type="EMBL" id="UPTC01000811">
    <property type="protein sequence ID" value="VBB30210.1"/>
    <property type="molecule type" value="Genomic_DNA"/>
</dbReference>
<evidence type="ECO:0000313" key="2">
    <source>
        <dbReference type="Proteomes" id="UP000276991"/>
    </source>
</evidence>